<keyword evidence="1" id="KW-0472">Membrane</keyword>
<feature type="transmembrane region" description="Helical" evidence="1">
    <location>
        <begin position="120"/>
        <end position="137"/>
    </location>
</feature>
<gene>
    <name evidence="2" type="ORF">SAMN04515671_3606</name>
</gene>
<keyword evidence="1" id="KW-1133">Transmembrane helix</keyword>
<reference evidence="2 3" key="1">
    <citation type="submission" date="2016-10" db="EMBL/GenBank/DDBJ databases">
        <authorList>
            <person name="de Groot N.N."/>
        </authorList>
    </citation>
    <scope>NUCLEOTIDE SEQUENCE [LARGE SCALE GENOMIC DNA]</scope>
    <source>
        <strain evidence="3">P4-7,KCTC 19426,CECT 7604</strain>
    </source>
</reference>
<dbReference type="EMBL" id="LT629710">
    <property type="protein sequence ID" value="SDP29602.1"/>
    <property type="molecule type" value="Genomic_DNA"/>
</dbReference>
<evidence type="ECO:0000313" key="2">
    <source>
        <dbReference type="EMBL" id="SDP29602.1"/>
    </source>
</evidence>
<sequence>MHTHTITTAPTTRPVDRHDPTFQAFLLLRTVFTVAPVVFGLDKFFNVLTNWEHYLAPRIDDLVPGNAHQAMLVVGVVEIVAGLLVAVRPLIGGYVVAAWLAGIIVNMLLLPGFYDVALRDFGLFIAALALARLASAFRPARRSANNPAEIGEGTR</sequence>
<dbReference type="STRING" id="1090615.SAMN04515671_3606"/>
<evidence type="ECO:0000313" key="3">
    <source>
        <dbReference type="Proteomes" id="UP000198741"/>
    </source>
</evidence>
<feature type="transmembrane region" description="Helical" evidence="1">
    <location>
        <begin position="67"/>
        <end position="87"/>
    </location>
</feature>
<evidence type="ECO:0000256" key="1">
    <source>
        <dbReference type="SAM" id="Phobius"/>
    </source>
</evidence>
<accession>A0A1H0RJ58</accession>
<proteinExistence type="predicted"/>
<keyword evidence="3" id="KW-1185">Reference proteome</keyword>
<dbReference type="OrthoDB" id="119681at2"/>
<evidence type="ECO:0008006" key="4">
    <source>
        <dbReference type="Google" id="ProtNLM"/>
    </source>
</evidence>
<name>A0A1H0RJ58_9ACTN</name>
<feature type="transmembrane region" description="Helical" evidence="1">
    <location>
        <begin position="21"/>
        <end position="41"/>
    </location>
</feature>
<dbReference type="Proteomes" id="UP000198741">
    <property type="component" value="Chromosome I"/>
</dbReference>
<dbReference type="RefSeq" id="WP_090478465.1">
    <property type="nucleotide sequence ID" value="NZ_LT629710.1"/>
</dbReference>
<protein>
    <recommendedName>
        <fullName evidence="4">DoxX protein</fullName>
    </recommendedName>
</protein>
<organism evidence="2 3">
    <name type="scientific">Nakamurella panacisegetis</name>
    <dbReference type="NCBI Taxonomy" id="1090615"/>
    <lineage>
        <taxon>Bacteria</taxon>
        <taxon>Bacillati</taxon>
        <taxon>Actinomycetota</taxon>
        <taxon>Actinomycetes</taxon>
        <taxon>Nakamurellales</taxon>
        <taxon>Nakamurellaceae</taxon>
        <taxon>Nakamurella</taxon>
    </lineage>
</organism>
<dbReference type="AlphaFoldDB" id="A0A1H0RJ58"/>
<feature type="transmembrane region" description="Helical" evidence="1">
    <location>
        <begin position="94"/>
        <end position="114"/>
    </location>
</feature>
<keyword evidence="1" id="KW-0812">Transmembrane</keyword>